<protein>
    <submittedName>
        <fullName evidence="2">NAD-dependent epimerase/dehydratase family protein</fullName>
    </submittedName>
</protein>
<dbReference type="InterPro" id="IPR001509">
    <property type="entry name" value="Epimerase_deHydtase"/>
</dbReference>
<dbReference type="PANTHER" id="PTHR43245">
    <property type="entry name" value="BIFUNCTIONAL POLYMYXIN RESISTANCE PROTEIN ARNA"/>
    <property type="match status" value="1"/>
</dbReference>
<keyword evidence="3" id="KW-1185">Reference proteome</keyword>
<comment type="caution">
    <text evidence="2">The sequence shown here is derived from an EMBL/GenBank/DDBJ whole genome shotgun (WGS) entry which is preliminary data.</text>
</comment>
<dbReference type="PANTHER" id="PTHR43245:SF13">
    <property type="entry name" value="UDP-D-APIOSE_UDP-D-XYLOSE SYNTHASE 2"/>
    <property type="match status" value="1"/>
</dbReference>
<dbReference type="RefSeq" id="WP_322447050.1">
    <property type="nucleotide sequence ID" value="NZ_JAXOFX010000008.1"/>
</dbReference>
<evidence type="ECO:0000313" key="2">
    <source>
        <dbReference type="EMBL" id="MDZ5472751.1"/>
    </source>
</evidence>
<dbReference type="SUPFAM" id="SSF51735">
    <property type="entry name" value="NAD(P)-binding Rossmann-fold domains"/>
    <property type="match status" value="1"/>
</dbReference>
<evidence type="ECO:0000313" key="3">
    <source>
        <dbReference type="Proteomes" id="UP001290455"/>
    </source>
</evidence>
<proteinExistence type="predicted"/>
<dbReference type="Pfam" id="PF01370">
    <property type="entry name" value="Epimerase"/>
    <property type="match status" value="1"/>
</dbReference>
<dbReference type="EMBL" id="JAXOFX010000008">
    <property type="protein sequence ID" value="MDZ5472751.1"/>
    <property type="molecule type" value="Genomic_DNA"/>
</dbReference>
<dbReference type="Proteomes" id="UP001290455">
    <property type="component" value="Unassembled WGS sequence"/>
</dbReference>
<dbReference type="InterPro" id="IPR036291">
    <property type="entry name" value="NAD(P)-bd_dom_sf"/>
</dbReference>
<accession>A0ABU5J035</accession>
<sequence length="346" mass="39362">MKILVLGGSRFLGKTFVETALNQNHEVTIFNRGTRNEELKEVEILTGDRYGDLSALKGRNWDAVLDTSGLAPHTVRRATDILKDNVGQYTYISSISVYKDWVPTNITEDYPVHTMSSEEADKITLVGPDFSMEYYGAFKAISEMEAENNMPSRVMNVRAGQLVGPHDYTDRLPYWIDRVAKGGKVLVPGRPDRPVQLVDNLDLANWFLKMMEQGKGGTFNSTGPDYTLTMSQLLEHCKAISGSDAEFEWVDESFIRDNNVAPWTELPLWIPETYPLSEGEEPWRGTFSINVDKAISSGLTFRPIEETLKDVYKWHLERQHTSFEWRAGITLEREKDLLAKWSLVKS</sequence>
<gene>
    <name evidence="2" type="ORF">SM124_13540</name>
</gene>
<dbReference type="InterPro" id="IPR050177">
    <property type="entry name" value="Lipid_A_modif_metabolic_enz"/>
</dbReference>
<organism evidence="2 3">
    <name type="scientific">Robertmurraya mangrovi</name>
    <dbReference type="NCBI Taxonomy" id="3098077"/>
    <lineage>
        <taxon>Bacteria</taxon>
        <taxon>Bacillati</taxon>
        <taxon>Bacillota</taxon>
        <taxon>Bacilli</taxon>
        <taxon>Bacillales</taxon>
        <taxon>Bacillaceae</taxon>
        <taxon>Robertmurraya</taxon>
    </lineage>
</organism>
<reference evidence="2 3" key="1">
    <citation type="submission" date="2023-11" db="EMBL/GenBank/DDBJ databases">
        <title>Bacillus jintuensis, isolated from a mudflat on the Beibu Gulf coast.</title>
        <authorList>
            <person name="Li M."/>
        </authorList>
    </citation>
    <scope>NUCLEOTIDE SEQUENCE [LARGE SCALE GENOMIC DNA]</scope>
    <source>
        <strain evidence="2 3">31A1R</strain>
    </source>
</reference>
<name>A0ABU5J035_9BACI</name>
<evidence type="ECO:0000259" key="1">
    <source>
        <dbReference type="Pfam" id="PF01370"/>
    </source>
</evidence>
<dbReference type="Gene3D" id="3.40.50.720">
    <property type="entry name" value="NAD(P)-binding Rossmann-like Domain"/>
    <property type="match status" value="1"/>
</dbReference>
<feature type="domain" description="NAD-dependent epimerase/dehydratase" evidence="1">
    <location>
        <begin position="3"/>
        <end position="220"/>
    </location>
</feature>